<evidence type="ECO:0000256" key="3">
    <source>
        <dbReference type="ARBA" id="ARBA00022692"/>
    </source>
</evidence>
<dbReference type="EMBL" id="JAHEPS010000001">
    <property type="protein sequence ID" value="MBT1443003.1"/>
    <property type="molecule type" value="Genomic_DNA"/>
</dbReference>
<gene>
    <name evidence="7" type="ORF">KJI95_00480</name>
</gene>
<keyword evidence="3 6" id="KW-0812">Transmembrane</keyword>
<evidence type="ECO:0000256" key="5">
    <source>
        <dbReference type="ARBA" id="ARBA00023136"/>
    </source>
</evidence>
<evidence type="ECO:0000256" key="1">
    <source>
        <dbReference type="ARBA" id="ARBA00004651"/>
    </source>
</evidence>
<feature type="transmembrane region" description="Helical" evidence="6">
    <location>
        <begin position="227"/>
        <end position="252"/>
    </location>
</feature>
<feature type="transmembrane region" description="Helical" evidence="6">
    <location>
        <begin position="312"/>
        <end position="334"/>
    </location>
</feature>
<feature type="transmembrane region" description="Helical" evidence="6">
    <location>
        <begin position="273"/>
        <end position="300"/>
    </location>
</feature>
<dbReference type="PANTHER" id="PTHR30250">
    <property type="entry name" value="PST FAMILY PREDICTED COLANIC ACID TRANSPORTER"/>
    <property type="match status" value="1"/>
</dbReference>
<evidence type="ECO:0000256" key="6">
    <source>
        <dbReference type="SAM" id="Phobius"/>
    </source>
</evidence>
<accession>A0ABS5UZE0</accession>
<feature type="transmembrane region" description="Helical" evidence="6">
    <location>
        <begin position="346"/>
        <end position="362"/>
    </location>
</feature>
<name>A0ABS5UZE0_9GAMM</name>
<dbReference type="InterPro" id="IPR050833">
    <property type="entry name" value="Poly_Biosynth_Transport"/>
</dbReference>
<reference evidence="7 8" key="1">
    <citation type="submission" date="2021-05" db="EMBL/GenBank/DDBJ databases">
        <title>Shewanella sp. JM162201.</title>
        <authorList>
            <person name="Xu S."/>
            <person name="Li A."/>
        </authorList>
    </citation>
    <scope>NUCLEOTIDE SEQUENCE [LARGE SCALE GENOMIC DNA]</scope>
    <source>
        <strain evidence="7 8">JM162201</strain>
    </source>
</reference>
<dbReference type="PANTHER" id="PTHR30250:SF11">
    <property type="entry name" value="O-ANTIGEN TRANSPORTER-RELATED"/>
    <property type="match status" value="1"/>
</dbReference>
<feature type="transmembrane region" description="Helical" evidence="6">
    <location>
        <begin position="204"/>
        <end position="221"/>
    </location>
</feature>
<evidence type="ECO:0000256" key="4">
    <source>
        <dbReference type="ARBA" id="ARBA00022989"/>
    </source>
</evidence>
<evidence type="ECO:0000313" key="8">
    <source>
        <dbReference type="Proteomes" id="UP001195903"/>
    </source>
</evidence>
<feature type="transmembrane region" description="Helical" evidence="6">
    <location>
        <begin position="40"/>
        <end position="59"/>
    </location>
</feature>
<dbReference type="Proteomes" id="UP001195903">
    <property type="component" value="Unassembled WGS sequence"/>
</dbReference>
<feature type="transmembrane region" description="Helical" evidence="6">
    <location>
        <begin position="80"/>
        <end position="100"/>
    </location>
</feature>
<feature type="transmembrane region" description="Helical" evidence="6">
    <location>
        <begin position="137"/>
        <end position="160"/>
    </location>
</feature>
<evidence type="ECO:0000313" key="7">
    <source>
        <dbReference type="EMBL" id="MBT1443003.1"/>
    </source>
</evidence>
<evidence type="ECO:0000256" key="2">
    <source>
        <dbReference type="ARBA" id="ARBA00022475"/>
    </source>
</evidence>
<organism evidence="7 8">
    <name type="scientific">Shewanella jiangmenensis</name>
    <dbReference type="NCBI Taxonomy" id="2837387"/>
    <lineage>
        <taxon>Bacteria</taxon>
        <taxon>Pseudomonadati</taxon>
        <taxon>Pseudomonadota</taxon>
        <taxon>Gammaproteobacteria</taxon>
        <taxon>Alteromonadales</taxon>
        <taxon>Shewanellaceae</taxon>
        <taxon>Shewanella</taxon>
    </lineage>
</organism>
<feature type="transmembrane region" description="Helical" evidence="6">
    <location>
        <begin position="106"/>
        <end position="125"/>
    </location>
</feature>
<feature type="transmembrane region" description="Helical" evidence="6">
    <location>
        <begin position="166"/>
        <end position="184"/>
    </location>
</feature>
<feature type="transmembrane region" description="Helical" evidence="6">
    <location>
        <begin position="374"/>
        <end position="393"/>
    </location>
</feature>
<keyword evidence="5 6" id="KW-0472">Membrane</keyword>
<sequence length="402" mass="45485">MSHYVSVIKYLVISLAQMLIGLISIPILTNLMSPTELGKFGIILSVSAILAPLLILNADHYYPVIKTGHAKKLFPSVKKSIFLFGFSIGVFFTIIAALFLPLYYHSFGLLFLLTPAFVLLRGFRSSSQAELVVDERIYTYGLSNIFVSLLSLLFSFVFLYFISDDAFSRLIALLIAEFVVLFFLFRHTESMKNGTWNKKELYKAVRFSAPLLVSLLPAWIINEYGKLHVASIGTMHEVGVLTVAMQFSAFQLQLNSAMSNAFLKRIHIDKDSLFSYPMLGNYVVFLILAMSFGASFIYFFASDMISVEYSGFIEISLICFVGVFFQSVTVLLCFYSNKTGNTSWRLYSLTIAALVFLFNIYFSSSDFSLIELVAISYSMAMFCYFVTLLIYVVRHYAKSRFS</sequence>
<protein>
    <recommendedName>
        <fullName evidence="9">Polysaccharide biosynthesis protein</fullName>
    </recommendedName>
</protein>
<comment type="subcellular location">
    <subcellularLocation>
        <location evidence="1">Cell membrane</location>
        <topology evidence="1">Multi-pass membrane protein</topology>
    </subcellularLocation>
</comment>
<keyword evidence="4 6" id="KW-1133">Transmembrane helix</keyword>
<feature type="transmembrane region" description="Helical" evidence="6">
    <location>
        <begin position="7"/>
        <end position="28"/>
    </location>
</feature>
<keyword evidence="2" id="KW-1003">Cell membrane</keyword>
<dbReference type="RefSeq" id="WP_214505216.1">
    <property type="nucleotide sequence ID" value="NZ_JAHEPS010000001.1"/>
</dbReference>
<evidence type="ECO:0008006" key="9">
    <source>
        <dbReference type="Google" id="ProtNLM"/>
    </source>
</evidence>
<proteinExistence type="predicted"/>
<keyword evidence="8" id="KW-1185">Reference proteome</keyword>
<comment type="caution">
    <text evidence="7">The sequence shown here is derived from an EMBL/GenBank/DDBJ whole genome shotgun (WGS) entry which is preliminary data.</text>
</comment>